<evidence type="ECO:0000256" key="1">
    <source>
        <dbReference type="ARBA" id="ARBA00004604"/>
    </source>
</evidence>
<feature type="region of interest" description="Disordered" evidence="11">
    <location>
        <begin position="1126"/>
        <end position="1180"/>
    </location>
</feature>
<feature type="compositionally biased region" description="Polar residues" evidence="11">
    <location>
        <begin position="1"/>
        <end position="10"/>
    </location>
</feature>
<dbReference type="InterPro" id="IPR012948">
    <property type="entry name" value="AARP2CN"/>
</dbReference>
<dbReference type="PANTHER" id="PTHR12858:SF2">
    <property type="entry name" value="RIBOSOME BIOGENESIS PROTEIN BMS1 HOMOLOG"/>
    <property type="match status" value="1"/>
</dbReference>
<keyword evidence="5" id="KW-0378">Hydrolase</keyword>
<evidence type="ECO:0000256" key="4">
    <source>
        <dbReference type="ARBA" id="ARBA00022741"/>
    </source>
</evidence>
<dbReference type="GO" id="GO:0032040">
    <property type="term" value="C:small-subunit processome"/>
    <property type="evidence" value="ECO:0007669"/>
    <property type="project" value="UniProtKB-ARBA"/>
</dbReference>
<feature type="region of interest" description="Disordered" evidence="11">
    <location>
        <begin position="694"/>
        <end position="715"/>
    </location>
</feature>
<dbReference type="InterPro" id="IPR039761">
    <property type="entry name" value="Bms1/Tsr1"/>
</dbReference>
<proteinExistence type="inferred from homology"/>
<name>A0A177VBR3_9BASI</name>
<evidence type="ECO:0000256" key="9">
    <source>
        <dbReference type="ARBA" id="ARBA00049117"/>
    </source>
</evidence>
<dbReference type="EMBL" id="LWDD02000015">
    <property type="protein sequence ID" value="KAE8265400.1"/>
    <property type="molecule type" value="Genomic_DNA"/>
</dbReference>
<dbReference type="CDD" id="cd01882">
    <property type="entry name" value="BMS1"/>
    <property type="match status" value="1"/>
</dbReference>
<evidence type="ECO:0000256" key="11">
    <source>
        <dbReference type="SAM" id="MobiDB-lite"/>
    </source>
</evidence>
<dbReference type="InterPro" id="IPR027417">
    <property type="entry name" value="P-loop_NTPase"/>
</dbReference>
<evidence type="ECO:0000256" key="8">
    <source>
        <dbReference type="ARBA" id="ARBA00023242"/>
    </source>
</evidence>
<dbReference type="AlphaFoldDB" id="A0A177VBR3"/>
<evidence type="ECO:0000259" key="12">
    <source>
        <dbReference type="PROSITE" id="PS51714"/>
    </source>
</evidence>
<dbReference type="GO" id="GO:0000462">
    <property type="term" value="P:maturation of SSU-rRNA from tricistronic rRNA transcript (SSU-rRNA, 5.8S rRNA, LSU-rRNA)"/>
    <property type="evidence" value="ECO:0007669"/>
    <property type="project" value="TreeGrafter"/>
</dbReference>
<keyword evidence="6" id="KW-0067">ATP-binding</keyword>
<sequence length="1180" mass="132757">MEGAAATQQNRAHRPAIHGPKAEAKKKIKEPRKKGNDPRAFISANPRTADKLIRRNAERDQQRLHVPLVNRTPDEEPPPVLVAVVGPEGVGKTTLVRSLVRRYAKHTLAHIAGPLTVVTGKKRRVTFIECNNDINSMIDIGKVADLILLMIDGSFGFEMETMEFLNILQAHGFPKVIGVLTHLDLIKQAKTLRATKKRLKQRFWTEIYQGAKLFYLSGVINGRYPDVEIQNLSRFISVMKFRPLQFRNSHPHLLADRLEDLTPREQVRMDPKGDRTVTVYGYLRGTNLRRDQMVHIPGVGDLRIDTVERLSDPCPLPDNDTEKRRKLADKARLIHAPMSDVGGILFDKDAVYVNVPGNFTRKRGQDGEELSDDEELGEGERMIMDLQDAQRTLDDGAGSSRFRIFEDEDDAQTLGGGGESSRSGASQARIRQAAFEDDVRDADDGDSDEDVNDDDDEEEEGEDDDDEDDLDEDEDGFGDVSTSRSMTSKRPASSRKLAQMPVLDSGNADENIAYADTDSELGFGDEDDDDDVGASGIPSRADLAQQTILANRARKPADWMHLVYSTDKTPREVVRIATHGWEQDAEIGGRTAGADEEEEDDDDEFFKPANTNAADADNQLFSGVAQQSTAALDRDVPDQLRIEHEDRELLKWENERFLNAIRHLFITGGDGQAAEGAEGDDQGFQDLEESAFEDLEGKDDNGEAAGKKADNEENRTTALAAKKEALKKKFDEQYDDEGSEGGDQDWYDEQKAELVRQAEINRAEFEGMDTEVRDAVQGFLPGTYVRLQLRGMPCELVENFDPMYPLIVGGLLAAEEEEGQMGFVQVRLKKHRWYPRQVLKTNDPVIFSMGWRRFQSIPVYSLNDGTRNRMLKYTPQHMHCLATFWGPPVQLNSGFCAFNTLGSDTPAFRISATGTVLSVDRGALAHGIVKKLKLTGYPTKVFKNTAFIRGMFNSPLEVAKFEGAFLKTVSGIRGQVKRALAKPEGNFRATFEDKILMSDIVFLRAWFAIEPRKFYNPVCSLLLSPESRQWQGMRLTGAIRRDERIKTPLFNVDSHYKPISERAPPGQRKFNPLKVPKSLQAALPFNSKPKDMGKQGKKTYLQKRAVILEDEERAAMSLLQQMRAVQKEKAQKRSDKNQERLAIRQKTILKTDAAKAEKRKAEMKEHYRAAGQREKKRQKM</sequence>
<feature type="compositionally biased region" description="Acidic residues" evidence="11">
    <location>
        <begin position="594"/>
        <end position="604"/>
    </location>
</feature>
<comment type="caution">
    <text evidence="14">The sequence shown here is derived from an EMBL/GenBank/DDBJ whole genome shotgun (WGS) entry which is preliminary data.</text>
</comment>
<comment type="subcellular location">
    <subcellularLocation>
        <location evidence="1">Nucleus</location>
        <location evidence="1">Nucleolus</location>
    </subcellularLocation>
</comment>
<evidence type="ECO:0000256" key="2">
    <source>
        <dbReference type="ARBA" id="ARBA00022517"/>
    </source>
</evidence>
<feature type="compositionally biased region" description="Basic and acidic residues" evidence="11">
    <location>
        <begin position="1152"/>
        <end position="1173"/>
    </location>
</feature>
<feature type="region of interest" description="Disordered" evidence="11">
    <location>
        <begin position="584"/>
        <end position="618"/>
    </location>
</feature>
<keyword evidence="2" id="KW-0690">Ribosome biogenesis</keyword>
<evidence type="ECO:0000256" key="3">
    <source>
        <dbReference type="ARBA" id="ARBA00022553"/>
    </source>
</evidence>
<protein>
    <recommendedName>
        <fullName evidence="12">Bms1-type G domain-containing protein</fullName>
    </recommendedName>
</protein>
<dbReference type="Proteomes" id="UP000077671">
    <property type="component" value="Unassembled WGS sequence"/>
</dbReference>
<evidence type="ECO:0000256" key="10">
    <source>
        <dbReference type="ARBA" id="ARBA00061391"/>
    </source>
</evidence>
<keyword evidence="4" id="KW-0547">Nucleotide-binding</keyword>
<dbReference type="GO" id="GO:0005524">
    <property type="term" value="F:ATP binding"/>
    <property type="evidence" value="ECO:0007669"/>
    <property type="project" value="UniProtKB-KW"/>
</dbReference>
<dbReference type="SMART" id="SM01362">
    <property type="entry name" value="DUF663"/>
    <property type="match status" value="1"/>
</dbReference>
<feature type="compositionally biased region" description="Polar residues" evidence="11">
    <location>
        <begin position="481"/>
        <end position="491"/>
    </location>
</feature>
<evidence type="ECO:0000256" key="5">
    <source>
        <dbReference type="ARBA" id="ARBA00022801"/>
    </source>
</evidence>
<comment type="catalytic activity">
    <reaction evidence="9">
        <text>GTP + H2O = GDP + phosphate + H(+)</text>
        <dbReference type="Rhea" id="RHEA:19669"/>
        <dbReference type="ChEBI" id="CHEBI:15377"/>
        <dbReference type="ChEBI" id="CHEBI:15378"/>
        <dbReference type="ChEBI" id="CHEBI:37565"/>
        <dbReference type="ChEBI" id="CHEBI:43474"/>
        <dbReference type="ChEBI" id="CHEBI:58189"/>
    </reaction>
    <physiologicalReaction direction="left-to-right" evidence="9">
        <dbReference type="Rhea" id="RHEA:19670"/>
    </physiologicalReaction>
</comment>
<dbReference type="EMBL" id="CAJHJG010006592">
    <property type="protein sequence ID" value="CAD6958272.1"/>
    <property type="molecule type" value="Genomic_DNA"/>
</dbReference>
<dbReference type="FunFam" id="3.40.50.300:FF:000105">
    <property type="entry name" value="BMS1 ribosome biogenesis factor"/>
    <property type="match status" value="1"/>
</dbReference>
<dbReference type="PROSITE" id="PS51714">
    <property type="entry name" value="G_BMS1"/>
    <property type="match status" value="1"/>
</dbReference>
<reference evidence="14" key="1">
    <citation type="submission" date="2016-04" db="EMBL/GenBank/DDBJ databases">
        <authorList>
            <person name="Nguyen H.D."/>
            <person name="Kesanakurti P."/>
            <person name="Cullis J."/>
            <person name="Levesque C.A."/>
            <person name="Hambleton S."/>
        </authorList>
    </citation>
    <scope>NUCLEOTIDE SEQUENCE</scope>
    <source>
        <strain evidence="14">DAOMC 238032</strain>
    </source>
</reference>
<organism evidence="14 15">
    <name type="scientific">Tilletia caries</name>
    <name type="common">wheat bunt fungus</name>
    <dbReference type="NCBI Taxonomy" id="13290"/>
    <lineage>
        <taxon>Eukaryota</taxon>
        <taxon>Fungi</taxon>
        <taxon>Dikarya</taxon>
        <taxon>Basidiomycota</taxon>
        <taxon>Ustilaginomycotina</taxon>
        <taxon>Exobasidiomycetes</taxon>
        <taxon>Tilletiales</taxon>
        <taxon>Tilletiaceae</taxon>
        <taxon>Tilletia</taxon>
    </lineage>
</organism>
<dbReference type="InterPro" id="IPR030387">
    <property type="entry name" value="G_Bms1/Tsr1_dom"/>
</dbReference>
<dbReference type="InterPro" id="IPR037875">
    <property type="entry name" value="Bms1_N"/>
</dbReference>
<feature type="compositionally biased region" description="Basic and acidic residues" evidence="11">
    <location>
        <begin position="698"/>
        <end position="715"/>
    </location>
</feature>
<evidence type="ECO:0000313" key="16">
    <source>
        <dbReference type="Proteomes" id="UP000836402"/>
    </source>
</evidence>
<evidence type="ECO:0000313" key="15">
    <source>
        <dbReference type="Proteomes" id="UP000077671"/>
    </source>
</evidence>
<feature type="region of interest" description="Disordered" evidence="11">
    <location>
        <begin position="1"/>
        <end position="49"/>
    </location>
</feature>
<dbReference type="Gene3D" id="3.40.50.300">
    <property type="entry name" value="P-loop containing nucleotide triphosphate hydrolases"/>
    <property type="match status" value="1"/>
</dbReference>
<evidence type="ECO:0000313" key="14">
    <source>
        <dbReference type="EMBL" id="KAE8265400.1"/>
    </source>
</evidence>
<dbReference type="Pfam" id="PF08142">
    <property type="entry name" value="AARP2CN"/>
    <property type="match status" value="1"/>
</dbReference>
<dbReference type="GO" id="GO:0005654">
    <property type="term" value="C:nucleoplasm"/>
    <property type="evidence" value="ECO:0007669"/>
    <property type="project" value="UniProtKB-ARBA"/>
</dbReference>
<reference evidence="13" key="3">
    <citation type="submission" date="2020-10" db="EMBL/GenBank/DDBJ databases">
        <authorList>
            <person name="Sedaghatjoo S."/>
        </authorList>
    </citation>
    <scope>NUCLEOTIDE SEQUENCE</scope>
    <source>
        <strain evidence="13">AZH3</strain>
    </source>
</reference>
<dbReference type="GO" id="GO:0034511">
    <property type="term" value="F:U3 snoRNA binding"/>
    <property type="evidence" value="ECO:0007669"/>
    <property type="project" value="TreeGrafter"/>
</dbReference>
<dbReference type="SUPFAM" id="SSF52540">
    <property type="entry name" value="P-loop containing nucleoside triphosphate hydrolases"/>
    <property type="match status" value="1"/>
</dbReference>
<feature type="domain" description="Bms1-type G" evidence="12">
    <location>
        <begin position="78"/>
        <end position="242"/>
    </location>
</feature>
<keyword evidence="7" id="KW-0342">GTP-binding</keyword>
<dbReference type="SMART" id="SM00785">
    <property type="entry name" value="AARP2CN"/>
    <property type="match status" value="1"/>
</dbReference>
<feature type="compositionally biased region" description="Basic and acidic residues" evidence="11">
    <location>
        <begin position="1126"/>
        <end position="1142"/>
    </location>
</feature>
<keyword evidence="3" id="KW-0597">Phosphoprotein</keyword>
<dbReference type="Pfam" id="PF04950">
    <property type="entry name" value="RIBIOP_C"/>
    <property type="match status" value="1"/>
</dbReference>
<accession>A0A177VBR3</accession>
<evidence type="ECO:0000313" key="13">
    <source>
        <dbReference type="EMBL" id="CAD6958272.1"/>
    </source>
</evidence>
<feature type="compositionally biased region" description="Acidic residues" evidence="11">
    <location>
        <begin position="435"/>
        <end position="477"/>
    </location>
</feature>
<dbReference type="GO" id="GO:0005525">
    <property type="term" value="F:GTP binding"/>
    <property type="evidence" value="ECO:0007669"/>
    <property type="project" value="UniProtKB-KW"/>
</dbReference>
<dbReference type="Proteomes" id="UP000836402">
    <property type="component" value="Unassembled WGS sequence"/>
</dbReference>
<comment type="similarity">
    <text evidence="10">Belongs to the TRAFAC class translation factor GTPase superfamily. Bms1-like GTPase family. BMS1 subfamily.</text>
</comment>
<reference evidence="14" key="2">
    <citation type="journal article" date="2019" name="IMA Fungus">
        <title>Genome sequencing and comparison of five Tilletia species to identify candidate genes for the detection of regulated species infecting wheat.</title>
        <authorList>
            <person name="Nguyen H.D.T."/>
            <person name="Sultana T."/>
            <person name="Kesanakurti P."/>
            <person name="Hambleton S."/>
        </authorList>
    </citation>
    <scope>NUCLEOTIDE SEQUENCE</scope>
    <source>
        <strain evidence="14">DAOMC 238032</strain>
    </source>
</reference>
<feature type="region of interest" description="Disordered" evidence="11">
    <location>
        <begin position="406"/>
        <end position="539"/>
    </location>
</feature>
<keyword evidence="16" id="KW-1185">Reference proteome</keyword>
<dbReference type="PANTHER" id="PTHR12858">
    <property type="entry name" value="RIBOSOME BIOGENESIS PROTEIN"/>
    <property type="match status" value="1"/>
</dbReference>
<dbReference type="InterPro" id="IPR007034">
    <property type="entry name" value="BMS1_TSR1_C"/>
</dbReference>
<dbReference type="GO" id="GO:0000479">
    <property type="term" value="P:endonucleolytic cleavage of tricistronic rRNA transcript (SSU-rRNA, 5.8S rRNA, LSU-rRNA)"/>
    <property type="evidence" value="ECO:0007669"/>
    <property type="project" value="TreeGrafter"/>
</dbReference>
<keyword evidence="8" id="KW-0539">Nucleus</keyword>
<feature type="compositionally biased region" description="Acidic residues" evidence="11">
    <location>
        <begin position="517"/>
        <end position="532"/>
    </location>
</feature>
<evidence type="ECO:0000256" key="7">
    <source>
        <dbReference type="ARBA" id="ARBA00023134"/>
    </source>
</evidence>
<dbReference type="GO" id="GO:0030686">
    <property type="term" value="C:90S preribosome"/>
    <property type="evidence" value="ECO:0007669"/>
    <property type="project" value="TreeGrafter"/>
</dbReference>
<feature type="compositionally biased region" description="Polar residues" evidence="11">
    <location>
        <begin position="609"/>
        <end position="618"/>
    </location>
</feature>
<gene>
    <name evidence="14" type="ORF">A4X03_0g290</name>
    <name evidence="13" type="ORF">JKIAZH3_G2066</name>
</gene>
<dbReference type="GO" id="GO:0003924">
    <property type="term" value="F:GTPase activity"/>
    <property type="evidence" value="ECO:0007669"/>
    <property type="project" value="TreeGrafter"/>
</dbReference>
<evidence type="ECO:0000256" key="6">
    <source>
        <dbReference type="ARBA" id="ARBA00022840"/>
    </source>
</evidence>